<reference evidence="3" key="1">
    <citation type="submission" date="2022-04" db="EMBL/GenBank/DDBJ databases">
        <title>Whole genome sequence of Sphaerotilus sp. FB-5.</title>
        <authorList>
            <person name="Takeda M."/>
            <person name="Narihara S."/>
            <person name="Akimoto M."/>
            <person name="Akimoto R."/>
            <person name="Nishiyashiki S."/>
            <person name="Murakami T."/>
        </authorList>
    </citation>
    <scope>NUCLEOTIDE SEQUENCE</scope>
    <source>
        <strain evidence="3">FB-5</strain>
    </source>
</reference>
<accession>A0ABN6PFA5</accession>
<gene>
    <name evidence="3" type="ORF">CATMQ487_06440</name>
</gene>
<dbReference type="PANTHER" id="PTHR43377">
    <property type="entry name" value="BILIVERDIN REDUCTASE A"/>
    <property type="match status" value="1"/>
</dbReference>
<feature type="domain" description="GFO/IDH/MocA-like oxidoreductase" evidence="2">
    <location>
        <begin position="149"/>
        <end position="258"/>
    </location>
</feature>
<proteinExistence type="predicted"/>
<dbReference type="EMBL" id="AP025730">
    <property type="protein sequence ID" value="BDI03674.1"/>
    <property type="molecule type" value="Genomic_DNA"/>
</dbReference>
<dbReference type="SUPFAM" id="SSF55347">
    <property type="entry name" value="Glyceraldehyde-3-phosphate dehydrogenase-like, C-terminal domain"/>
    <property type="match status" value="1"/>
</dbReference>
<dbReference type="InterPro" id="IPR055170">
    <property type="entry name" value="GFO_IDH_MocA-like_dom"/>
</dbReference>
<dbReference type="Gene3D" id="3.30.360.10">
    <property type="entry name" value="Dihydrodipicolinate Reductase, domain 2"/>
    <property type="match status" value="1"/>
</dbReference>
<organism evidence="3 4">
    <name type="scientific">Sphaerotilus microaerophilus</name>
    <dbReference type="NCBI Taxonomy" id="2914710"/>
    <lineage>
        <taxon>Bacteria</taxon>
        <taxon>Pseudomonadati</taxon>
        <taxon>Pseudomonadota</taxon>
        <taxon>Betaproteobacteria</taxon>
        <taxon>Burkholderiales</taxon>
        <taxon>Sphaerotilaceae</taxon>
        <taxon>Sphaerotilus</taxon>
    </lineage>
</organism>
<keyword evidence="4" id="KW-1185">Reference proteome</keyword>
<dbReference type="InterPro" id="IPR051450">
    <property type="entry name" value="Gfo/Idh/MocA_Oxidoreductases"/>
</dbReference>
<dbReference type="Pfam" id="PF01408">
    <property type="entry name" value="GFO_IDH_MocA"/>
    <property type="match status" value="1"/>
</dbReference>
<evidence type="ECO:0000313" key="3">
    <source>
        <dbReference type="EMBL" id="BDI03674.1"/>
    </source>
</evidence>
<dbReference type="Pfam" id="PF22725">
    <property type="entry name" value="GFO_IDH_MocA_C3"/>
    <property type="match status" value="1"/>
</dbReference>
<dbReference type="InterPro" id="IPR000683">
    <property type="entry name" value="Gfo/Idh/MocA-like_OxRdtase_N"/>
</dbReference>
<evidence type="ECO:0000259" key="1">
    <source>
        <dbReference type="Pfam" id="PF01408"/>
    </source>
</evidence>
<dbReference type="InterPro" id="IPR036291">
    <property type="entry name" value="NAD(P)-bd_dom_sf"/>
</dbReference>
<feature type="domain" description="Gfo/Idh/MocA-like oxidoreductase N-terminal" evidence="1">
    <location>
        <begin position="22"/>
        <end position="140"/>
    </location>
</feature>
<sequence>MTLDATATATATFPTPPARMPIALIGAGAIGRMHAERCLTHPAVQLVALADPTEAGQAYARSIGVAAFADHRALLDAAGALGLAAVIVATPNATHRPVGLDCIARGLPVLMEKPVAGSLDDGAALCDAADAAGVPLLVAHHRRHNPISQRARALIAEGAIGRPVVANVLATWMKPAPYFDLAWRREPGGGPVLINLIHDIDQLRWLLGPRAGEVVSVQAATSSAQRGFEVEDSAAVILRFEQGALATLLTSDAAVSPWNWDLAAGEAAHYPQQAIDSAHLAGSEGALTLPRLNLWRYDGAAGWHEPLTLRHTALHRRDPYVEQLTHLRAVAEGREAPVCPGRDALRSLEVALAVHTAAARGEPVSLAG</sequence>
<dbReference type="PANTHER" id="PTHR43377:SF8">
    <property type="entry name" value="BLR3664 PROTEIN"/>
    <property type="match status" value="1"/>
</dbReference>
<dbReference type="Proteomes" id="UP001057498">
    <property type="component" value="Chromosome"/>
</dbReference>
<dbReference type="Gene3D" id="3.40.50.720">
    <property type="entry name" value="NAD(P)-binding Rossmann-like Domain"/>
    <property type="match status" value="1"/>
</dbReference>
<evidence type="ECO:0000259" key="2">
    <source>
        <dbReference type="Pfam" id="PF22725"/>
    </source>
</evidence>
<protein>
    <submittedName>
        <fullName evidence="3">Oxidoreductase</fullName>
    </submittedName>
</protein>
<name>A0ABN6PFA5_9BURK</name>
<dbReference type="SUPFAM" id="SSF51735">
    <property type="entry name" value="NAD(P)-binding Rossmann-fold domains"/>
    <property type="match status" value="1"/>
</dbReference>
<dbReference type="RefSeq" id="WP_251971938.1">
    <property type="nucleotide sequence ID" value="NZ_AP025730.1"/>
</dbReference>
<evidence type="ECO:0000313" key="4">
    <source>
        <dbReference type="Proteomes" id="UP001057498"/>
    </source>
</evidence>